<dbReference type="InterPro" id="IPR051104">
    <property type="entry name" value="FAD_monoxygenase"/>
</dbReference>
<dbReference type="GO" id="GO:0016491">
    <property type="term" value="F:oxidoreductase activity"/>
    <property type="evidence" value="ECO:0007669"/>
    <property type="project" value="UniProtKB-KW"/>
</dbReference>
<keyword evidence="3" id="KW-0560">Oxidoreductase</keyword>
<keyword evidence="2" id="KW-0274">FAD</keyword>
<sequence length="458" mass="51430">MSSGSRLRVAICGAGIAGLTCALALSEYPDIEIDVFESAGKLAEVGAGIGLFPRPWQIIRRLGLEQDLLKTTESRLLEGRVPSFRYRKSDQREGVEFFRLYTQGALIFLHRADYQQTLLHHLPKSCRTHCSKRLLSYRQSHNRHGVDLFFEDGTSYSCDVLIGADGLKSAVRRCMLHEKSGIAQAEGKWEESMELLRSVDPIWSGQNAYRALIPAEKLRARAPSHSVFTAPMQYLGKNGYVISYPISGGKMINFVAFDMRHELENTKFNGPWVSTSNKSRFASRFADWEPEVQTLMECVEEPLQWAIHTIPPMKSFISGRVTVMGDAAHAMTPHEGSGAGQAIEDAYLLATVLGHPRTNSTNVHRALSVYDSIRRPLAYDVMEHSRMNGRYFSLNIDGVDFDSNRVGPREQLENLRYVARMFEKNWEWGDMDNVDRWDGERSGSSDGVLVTPASSSGK</sequence>
<dbReference type="SUPFAM" id="SSF54373">
    <property type="entry name" value="FAD-linked reductases, C-terminal domain"/>
    <property type="match status" value="1"/>
</dbReference>
<reference evidence="6 7" key="1">
    <citation type="journal article" date="2020" name="ISME J.">
        <title>Uncovering the hidden diversity of litter-decomposition mechanisms in mushroom-forming fungi.</title>
        <authorList>
            <person name="Floudas D."/>
            <person name="Bentzer J."/>
            <person name="Ahren D."/>
            <person name="Johansson T."/>
            <person name="Persson P."/>
            <person name="Tunlid A."/>
        </authorList>
    </citation>
    <scope>NUCLEOTIDE SEQUENCE [LARGE SCALE GENOMIC DNA]</scope>
    <source>
        <strain evidence="6 7">CBS 291.85</strain>
    </source>
</reference>
<name>A0A8H5GAE4_9AGAR</name>
<dbReference type="GO" id="GO:0071949">
    <property type="term" value="F:FAD binding"/>
    <property type="evidence" value="ECO:0007669"/>
    <property type="project" value="InterPro"/>
</dbReference>
<dbReference type="GO" id="GO:0044550">
    <property type="term" value="P:secondary metabolite biosynthetic process"/>
    <property type="evidence" value="ECO:0007669"/>
    <property type="project" value="TreeGrafter"/>
</dbReference>
<evidence type="ECO:0000256" key="1">
    <source>
        <dbReference type="ARBA" id="ARBA00022630"/>
    </source>
</evidence>
<keyword evidence="1" id="KW-0285">Flavoprotein</keyword>
<dbReference type="OrthoDB" id="417877at2759"/>
<dbReference type="PRINTS" id="PR00420">
    <property type="entry name" value="RNGMNOXGNASE"/>
</dbReference>
<dbReference type="Proteomes" id="UP000559256">
    <property type="component" value="Unassembled WGS sequence"/>
</dbReference>
<comment type="caution">
    <text evidence="6">The sequence shown here is derived from an EMBL/GenBank/DDBJ whole genome shotgun (WGS) entry which is preliminary data.</text>
</comment>
<feature type="region of interest" description="Disordered" evidence="4">
    <location>
        <begin position="438"/>
        <end position="458"/>
    </location>
</feature>
<proteinExistence type="predicted"/>
<evidence type="ECO:0000256" key="4">
    <source>
        <dbReference type="SAM" id="MobiDB-lite"/>
    </source>
</evidence>
<protein>
    <recommendedName>
        <fullName evidence="5">FAD-binding domain-containing protein</fullName>
    </recommendedName>
</protein>
<dbReference type="PANTHER" id="PTHR46720:SF3">
    <property type="entry name" value="FAD-BINDING DOMAIN-CONTAINING PROTEIN-RELATED"/>
    <property type="match status" value="1"/>
</dbReference>
<dbReference type="Pfam" id="PF01494">
    <property type="entry name" value="FAD_binding_3"/>
    <property type="match status" value="2"/>
</dbReference>
<dbReference type="AlphaFoldDB" id="A0A8H5GAE4"/>
<evidence type="ECO:0000313" key="7">
    <source>
        <dbReference type="Proteomes" id="UP000559256"/>
    </source>
</evidence>
<evidence type="ECO:0000256" key="3">
    <source>
        <dbReference type="ARBA" id="ARBA00023002"/>
    </source>
</evidence>
<dbReference type="EMBL" id="JAACJM010000042">
    <property type="protein sequence ID" value="KAF5361150.1"/>
    <property type="molecule type" value="Genomic_DNA"/>
</dbReference>
<organism evidence="6 7">
    <name type="scientific">Tetrapyrgos nigripes</name>
    <dbReference type="NCBI Taxonomy" id="182062"/>
    <lineage>
        <taxon>Eukaryota</taxon>
        <taxon>Fungi</taxon>
        <taxon>Dikarya</taxon>
        <taxon>Basidiomycota</taxon>
        <taxon>Agaricomycotina</taxon>
        <taxon>Agaricomycetes</taxon>
        <taxon>Agaricomycetidae</taxon>
        <taxon>Agaricales</taxon>
        <taxon>Marasmiineae</taxon>
        <taxon>Marasmiaceae</taxon>
        <taxon>Tetrapyrgos</taxon>
    </lineage>
</organism>
<dbReference type="PANTHER" id="PTHR46720">
    <property type="entry name" value="HYDROXYLASE, PUTATIVE (AFU_ORTHOLOGUE AFUA_3G01460)-RELATED"/>
    <property type="match status" value="1"/>
</dbReference>
<keyword evidence="7" id="KW-1185">Reference proteome</keyword>
<dbReference type="InterPro" id="IPR002938">
    <property type="entry name" value="FAD-bd"/>
</dbReference>
<dbReference type="SUPFAM" id="SSF51905">
    <property type="entry name" value="FAD/NAD(P)-binding domain"/>
    <property type="match status" value="1"/>
</dbReference>
<dbReference type="Gene3D" id="3.50.50.60">
    <property type="entry name" value="FAD/NAD(P)-binding domain"/>
    <property type="match status" value="1"/>
</dbReference>
<evidence type="ECO:0000313" key="6">
    <source>
        <dbReference type="EMBL" id="KAF5361150.1"/>
    </source>
</evidence>
<dbReference type="InterPro" id="IPR036188">
    <property type="entry name" value="FAD/NAD-bd_sf"/>
</dbReference>
<feature type="domain" description="FAD-binding" evidence="5">
    <location>
        <begin position="314"/>
        <end position="384"/>
    </location>
</feature>
<accession>A0A8H5GAE4</accession>
<evidence type="ECO:0000259" key="5">
    <source>
        <dbReference type="Pfam" id="PF01494"/>
    </source>
</evidence>
<evidence type="ECO:0000256" key="2">
    <source>
        <dbReference type="ARBA" id="ARBA00022827"/>
    </source>
</evidence>
<gene>
    <name evidence="6" type="ORF">D9758_009015</name>
</gene>
<feature type="domain" description="FAD-binding" evidence="5">
    <location>
        <begin position="7"/>
        <end position="180"/>
    </location>
</feature>